<feature type="domain" description="Periplasmic binding protein/LacI sugar binding" evidence="4">
    <location>
        <begin position="5"/>
        <end position="223"/>
    </location>
</feature>
<dbReference type="SUPFAM" id="SSF55785">
    <property type="entry name" value="PYP-like sensor domain (PAS domain)"/>
    <property type="match status" value="1"/>
</dbReference>
<comment type="caution">
    <text evidence="5">The sequence shown here is derived from an EMBL/GenBank/DDBJ whole genome shotgun (WGS) entry which is preliminary data.</text>
</comment>
<evidence type="ECO:0000313" key="5">
    <source>
        <dbReference type="EMBL" id="MDO6421006.1"/>
    </source>
</evidence>
<organism evidence="5 6">
    <name type="scientific">Saccharophagus degradans</name>
    <dbReference type="NCBI Taxonomy" id="86304"/>
    <lineage>
        <taxon>Bacteria</taxon>
        <taxon>Pseudomonadati</taxon>
        <taxon>Pseudomonadota</taxon>
        <taxon>Gammaproteobacteria</taxon>
        <taxon>Cellvibrionales</taxon>
        <taxon>Cellvibrionaceae</taxon>
        <taxon>Saccharophagus</taxon>
    </lineage>
</organism>
<gene>
    <name evidence="5" type="ORF">Q4521_00825</name>
</gene>
<dbReference type="Gene3D" id="3.40.50.2300">
    <property type="match status" value="2"/>
</dbReference>
<evidence type="ECO:0000256" key="3">
    <source>
        <dbReference type="ARBA" id="ARBA00023163"/>
    </source>
</evidence>
<evidence type="ECO:0000256" key="1">
    <source>
        <dbReference type="ARBA" id="ARBA00023015"/>
    </source>
</evidence>
<dbReference type="InterPro" id="IPR035965">
    <property type="entry name" value="PAS-like_dom_sf"/>
</dbReference>
<dbReference type="EMBL" id="JAUOPB010000001">
    <property type="protein sequence ID" value="MDO6421006.1"/>
    <property type="molecule type" value="Genomic_DNA"/>
</dbReference>
<dbReference type="Gene3D" id="3.30.450.20">
    <property type="entry name" value="PAS domain"/>
    <property type="match status" value="1"/>
</dbReference>
<dbReference type="SUPFAM" id="SSF53822">
    <property type="entry name" value="Periplasmic binding protein-like I"/>
    <property type="match status" value="1"/>
</dbReference>
<keyword evidence="3" id="KW-0804">Transcription</keyword>
<keyword evidence="1" id="KW-0805">Transcription regulation</keyword>
<evidence type="ECO:0000313" key="6">
    <source>
        <dbReference type="Proteomes" id="UP001169760"/>
    </source>
</evidence>
<evidence type="ECO:0000259" key="4">
    <source>
        <dbReference type="Pfam" id="PF00532"/>
    </source>
</evidence>
<dbReference type="GO" id="GO:0003700">
    <property type="term" value="F:DNA-binding transcription factor activity"/>
    <property type="evidence" value="ECO:0007669"/>
    <property type="project" value="TreeGrafter"/>
</dbReference>
<dbReference type="Proteomes" id="UP001169760">
    <property type="component" value="Unassembled WGS sequence"/>
</dbReference>
<reference evidence="5" key="1">
    <citation type="submission" date="2023-07" db="EMBL/GenBank/DDBJ databases">
        <title>Genome content predicts the carbon catabolic preferences of heterotrophic bacteria.</title>
        <authorList>
            <person name="Gralka M."/>
        </authorList>
    </citation>
    <scope>NUCLEOTIDE SEQUENCE</scope>
    <source>
        <strain evidence="5">I3M17_2</strain>
    </source>
</reference>
<sequence>MSALHLCVIAPYLQGGYMGEIINHIRRTCATREYRFTLIRTNSLGEFSLNLGASEFDGVITIRNAASPKMVEYLQNRAIPVVAIAHDYFPLDVPIITSNNAKGMDLAFNYLVERGHKKITFIGDLSQYDLRKRFERFCELLDEHKFQLTDKSLICVDDTLFTGGREAAAQFIKHVDQVDAVICGAGNTGMGFVKQLKAQGVNLPEKLEVISFDDVAFMELITPGMPRIDQNLDQVAAHALEALEALITQTPLTTHTLHVDPTLIVGKPATAERNWQMRVHELDGLNNLNYVDSLVNNSFELTHKILNSNLDKLMSLAPLFQQHMHLACLAELKKDKFNRTRLNIKKIFESASAEVLLLDDVENLVPIESYPGKAFKEKYGNNHPTLVHFPIFVDDVLWGFISVFGDPQRASYPTSFTGFTGYMDTIAHSYSLLLSKQQHEVELETTEPLISDTPDILTPCLKWDLETGSVVWNEKALEKLGFTTDLEKSIYRNMEVFDRVHPEDEHNLRKEITLSLSHLDRMNTLVRLKLAQGGYAQFRIEGEVVHKKDDRAVIYRCVISQIN</sequence>
<evidence type="ECO:0000256" key="2">
    <source>
        <dbReference type="ARBA" id="ARBA00023125"/>
    </source>
</evidence>
<dbReference type="Pfam" id="PF00532">
    <property type="entry name" value="Peripla_BP_1"/>
    <property type="match status" value="1"/>
</dbReference>
<dbReference type="InterPro" id="IPR001761">
    <property type="entry name" value="Peripla_BP/Lac1_sug-bd_dom"/>
</dbReference>
<dbReference type="RefSeq" id="WP_303490178.1">
    <property type="nucleotide sequence ID" value="NZ_JAUOPB010000001.1"/>
</dbReference>
<name>A0AAW7X316_9GAMM</name>
<keyword evidence="2" id="KW-0238">DNA-binding</keyword>
<protein>
    <submittedName>
        <fullName evidence="5">Substrate-binding domain-containing protein</fullName>
    </submittedName>
</protein>
<accession>A0AAW7X316</accession>
<proteinExistence type="predicted"/>
<dbReference type="PANTHER" id="PTHR30146:SF109">
    <property type="entry name" value="HTH-TYPE TRANSCRIPTIONAL REGULATOR GALS"/>
    <property type="match status" value="1"/>
</dbReference>
<dbReference type="InterPro" id="IPR028082">
    <property type="entry name" value="Peripla_BP_I"/>
</dbReference>
<dbReference type="CDD" id="cd06267">
    <property type="entry name" value="PBP1_LacI_sugar_binding-like"/>
    <property type="match status" value="1"/>
</dbReference>
<dbReference type="GO" id="GO:0000976">
    <property type="term" value="F:transcription cis-regulatory region binding"/>
    <property type="evidence" value="ECO:0007669"/>
    <property type="project" value="TreeGrafter"/>
</dbReference>
<dbReference type="AlphaFoldDB" id="A0AAW7X316"/>
<dbReference type="CDD" id="cd00130">
    <property type="entry name" value="PAS"/>
    <property type="match status" value="1"/>
</dbReference>
<dbReference type="PANTHER" id="PTHR30146">
    <property type="entry name" value="LACI-RELATED TRANSCRIPTIONAL REPRESSOR"/>
    <property type="match status" value="1"/>
</dbReference>
<dbReference type="InterPro" id="IPR000014">
    <property type="entry name" value="PAS"/>
</dbReference>